<proteinExistence type="predicted"/>
<protein>
    <submittedName>
        <fullName evidence="1">Uncharacterized protein</fullName>
    </submittedName>
</protein>
<accession>A0ACB8SP82</accession>
<evidence type="ECO:0000313" key="2">
    <source>
        <dbReference type="Proteomes" id="UP000814140"/>
    </source>
</evidence>
<comment type="caution">
    <text evidence="1">The sequence shown here is derived from an EMBL/GenBank/DDBJ whole genome shotgun (WGS) entry which is preliminary data.</text>
</comment>
<name>A0ACB8SP82_9AGAM</name>
<dbReference type="EMBL" id="MU277239">
    <property type="protein sequence ID" value="KAI0058057.1"/>
    <property type="molecule type" value="Genomic_DNA"/>
</dbReference>
<dbReference type="Proteomes" id="UP000814140">
    <property type="component" value="Unassembled WGS sequence"/>
</dbReference>
<organism evidence="1 2">
    <name type="scientific">Artomyces pyxidatus</name>
    <dbReference type="NCBI Taxonomy" id="48021"/>
    <lineage>
        <taxon>Eukaryota</taxon>
        <taxon>Fungi</taxon>
        <taxon>Dikarya</taxon>
        <taxon>Basidiomycota</taxon>
        <taxon>Agaricomycotina</taxon>
        <taxon>Agaricomycetes</taxon>
        <taxon>Russulales</taxon>
        <taxon>Auriscalpiaceae</taxon>
        <taxon>Artomyces</taxon>
    </lineage>
</organism>
<keyword evidence="2" id="KW-1185">Reference proteome</keyword>
<sequence length="519" mass="55348">MGNSASSPQHLDLPPRPPTSPSATSTPHTVHRSLRTKKKSLELPDLASLSLTPASSSLNSPSHSPHPHQRRPKASSPIPIPAQSAAANANAQHPYQSYPRPSQLPSTTQMPDVLAQQQPSTHIPLFPPAQRYRSTPAPSFARLPPITDHEPEPEPEPDHQPFVAELVTSTIPLGLRQAVRPAPDEPRDPVLVKVSWRGGGKNVLLARAGDENWKGRQSMEHDPEDPDTFSTYVPLLPGTHHIKFLVDDAWRVAHDLPTAVDDDGSLANYVNVPFSPSLPTHPASYAPSTHVPAPSDNKTLQAHQHQISFWSQTSDTAPSNPLLPPGADGPWTSVIPPALIAAAREEEAYLADGAQGTAPNIPPAPVLPRHLDKLILNVRIGTPTAIPKDRRMKERDGGGVRSRTRLAMTTSAGSEGGDSEHNTAGIPVTTASGTNVSGQVPQLPPPRGRSSVHGPTTIVGTGPTAAALALADDASVLPVPSHVVLHHLSTSAIRNGVLAVGNTTRYKKKFITTIYYKPT</sequence>
<reference evidence="1" key="2">
    <citation type="journal article" date="2022" name="New Phytol.">
        <title>Evolutionary transition to the ectomycorrhizal habit in the genomes of a hyperdiverse lineage of mushroom-forming fungi.</title>
        <authorList>
            <person name="Looney B."/>
            <person name="Miyauchi S."/>
            <person name="Morin E."/>
            <person name="Drula E."/>
            <person name="Courty P.E."/>
            <person name="Kohler A."/>
            <person name="Kuo A."/>
            <person name="LaButti K."/>
            <person name="Pangilinan J."/>
            <person name="Lipzen A."/>
            <person name="Riley R."/>
            <person name="Andreopoulos W."/>
            <person name="He G."/>
            <person name="Johnson J."/>
            <person name="Nolan M."/>
            <person name="Tritt A."/>
            <person name="Barry K.W."/>
            <person name="Grigoriev I.V."/>
            <person name="Nagy L.G."/>
            <person name="Hibbett D."/>
            <person name="Henrissat B."/>
            <person name="Matheny P.B."/>
            <person name="Labbe J."/>
            <person name="Martin F.M."/>
        </authorList>
    </citation>
    <scope>NUCLEOTIDE SEQUENCE</scope>
    <source>
        <strain evidence="1">HHB10654</strain>
    </source>
</reference>
<reference evidence="1" key="1">
    <citation type="submission" date="2021-03" db="EMBL/GenBank/DDBJ databases">
        <authorList>
            <consortium name="DOE Joint Genome Institute"/>
            <person name="Ahrendt S."/>
            <person name="Looney B.P."/>
            <person name="Miyauchi S."/>
            <person name="Morin E."/>
            <person name="Drula E."/>
            <person name="Courty P.E."/>
            <person name="Chicoki N."/>
            <person name="Fauchery L."/>
            <person name="Kohler A."/>
            <person name="Kuo A."/>
            <person name="Labutti K."/>
            <person name="Pangilinan J."/>
            <person name="Lipzen A."/>
            <person name="Riley R."/>
            <person name="Andreopoulos W."/>
            <person name="He G."/>
            <person name="Johnson J."/>
            <person name="Barry K.W."/>
            <person name="Grigoriev I.V."/>
            <person name="Nagy L."/>
            <person name="Hibbett D."/>
            <person name="Henrissat B."/>
            <person name="Matheny P.B."/>
            <person name="Labbe J."/>
            <person name="Martin F."/>
        </authorList>
    </citation>
    <scope>NUCLEOTIDE SEQUENCE</scope>
    <source>
        <strain evidence="1">HHB10654</strain>
    </source>
</reference>
<evidence type="ECO:0000313" key="1">
    <source>
        <dbReference type="EMBL" id="KAI0058057.1"/>
    </source>
</evidence>
<gene>
    <name evidence="1" type="ORF">BV25DRAFT_1909283</name>
</gene>